<evidence type="ECO:0000313" key="6">
    <source>
        <dbReference type="Proteomes" id="UP000824890"/>
    </source>
</evidence>
<dbReference type="PANTHER" id="PTHR48062:SF63">
    <property type="entry name" value="RECEPTOR-LIKE PROTEIN 1"/>
    <property type="match status" value="1"/>
</dbReference>
<dbReference type="EMBL" id="JAGKQM010000711">
    <property type="protein sequence ID" value="KAH0853685.1"/>
    <property type="molecule type" value="Genomic_DNA"/>
</dbReference>
<evidence type="ECO:0000256" key="2">
    <source>
        <dbReference type="ARBA" id="ARBA00022614"/>
    </source>
</evidence>
<feature type="non-terminal residue" evidence="5">
    <location>
        <position position="87"/>
    </location>
</feature>
<dbReference type="Proteomes" id="UP000824890">
    <property type="component" value="Unassembled WGS sequence"/>
</dbReference>
<keyword evidence="2" id="KW-0433">Leucine-rich repeat</keyword>
<evidence type="ECO:0000256" key="1">
    <source>
        <dbReference type="ARBA" id="ARBA00009592"/>
    </source>
</evidence>
<proteinExistence type="inferred from homology"/>
<keyword evidence="4" id="KW-0675">Receptor</keyword>
<keyword evidence="3" id="KW-0677">Repeat</keyword>
<evidence type="ECO:0000313" key="5">
    <source>
        <dbReference type="EMBL" id="KAH0853685.1"/>
    </source>
</evidence>
<gene>
    <name evidence="5" type="ORF">HID58_092965</name>
</gene>
<dbReference type="InterPro" id="IPR051502">
    <property type="entry name" value="RLP_Defense_Trigger"/>
</dbReference>
<reference evidence="5 6" key="1">
    <citation type="submission" date="2021-05" db="EMBL/GenBank/DDBJ databases">
        <title>Genome Assembly of Synthetic Allotetraploid Brassica napus Reveals Homoeologous Exchanges between Subgenomes.</title>
        <authorList>
            <person name="Davis J.T."/>
        </authorList>
    </citation>
    <scope>NUCLEOTIDE SEQUENCE [LARGE SCALE GENOMIC DNA]</scope>
    <source>
        <strain evidence="6">cv. Da-Ae</strain>
        <tissue evidence="5">Seedling</tissue>
    </source>
</reference>
<accession>A0ABQ7XCL0</accession>
<dbReference type="InterPro" id="IPR001611">
    <property type="entry name" value="Leu-rich_rpt"/>
</dbReference>
<organism evidence="5 6">
    <name type="scientific">Brassica napus</name>
    <name type="common">Rape</name>
    <dbReference type="NCBI Taxonomy" id="3708"/>
    <lineage>
        <taxon>Eukaryota</taxon>
        <taxon>Viridiplantae</taxon>
        <taxon>Streptophyta</taxon>
        <taxon>Embryophyta</taxon>
        <taxon>Tracheophyta</taxon>
        <taxon>Spermatophyta</taxon>
        <taxon>Magnoliopsida</taxon>
        <taxon>eudicotyledons</taxon>
        <taxon>Gunneridae</taxon>
        <taxon>Pentapetalae</taxon>
        <taxon>rosids</taxon>
        <taxon>malvids</taxon>
        <taxon>Brassicales</taxon>
        <taxon>Brassicaceae</taxon>
        <taxon>Brassiceae</taxon>
        <taxon>Brassica</taxon>
    </lineage>
</organism>
<dbReference type="InterPro" id="IPR032675">
    <property type="entry name" value="LRR_dom_sf"/>
</dbReference>
<name>A0ABQ7XCL0_BRANA</name>
<evidence type="ECO:0000256" key="3">
    <source>
        <dbReference type="ARBA" id="ARBA00022737"/>
    </source>
</evidence>
<dbReference type="SUPFAM" id="SSF52058">
    <property type="entry name" value="L domain-like"/>
    <property type="match status" value="1"/>
</dbReference>
<evidence type="ECO:0000256" key="4">
    <source>
        <dbReference type="ARBA" id="ARBA00023170"/>
    </source>
</evidence>
<comment type="caution">
    <text evidence="5">The sequence shown here is derived from an EMBL/GenBank/DDBJ whole genome shotgun (WGS) entry which is preliminary data.</text>
</comment>
<dbReference type="Pfam" id="PF00560">
    <property type="entry name" value="LRR_1"/>
    <property type="match status" value="2"/>
</dbReference>
<sequence length="87" mass="9738">MKNLQVLDMSSNGLYGELPITFLSGCYLLKVSKLSNNQIQGRIFRIVLFLDGKKFSGSLGKGLLKSTNLILLDMSDNRFSGRLPLWI</sequence>
<comment type="similarity">
    <text evidence="1">Belongs to the RLP family.</text>
</comment>
<keyword evidence="6" id="KW-1185">Reference proteome</keyword>
<dbReference type="Gene3D" id="3.80.10.10">
    <property type="entry name" value="Ribonuclease Inhibitor"/>
    <property type="match status" value="2"/>
</dbReference>
<dbReference type="PANTHER" id="PTHR48062">
    <property type="entry name" value="RECEPTOR-LIKE PROTEIN 14"/>
    <property type="match status" value="1"/>
</dbReference>
<protein>
    <submittedName>
        <fullName evidence="5">Uncharacterized protein</fullName>
    </submittedName>
</protein>